<reference evidence="5" key="4">
    <citation type="journal article" date="2021" name="Pathogens">
        <title>Discrimination of Gardnerella Species by Combining MALDI-TOF Protein Profile, Chaperonin cpn60 Sequences, and Phenotypic Characteristics.</title>
        <authorList>
            <person name="Bulavaite A."/>
            <person name="Maier T."/>
            <person name="Pleckaityte M."/>
        </authorList>
    </citation>
    <scope>NUCLEOTIDE SEQUENCE</scope>
    <source>
        <strain evidence="5">GV37</strain>
    </source>
</reference>
<evidence type="ECO:0000256" key="2">
    <source>
        <dbReference type="ARBA" id="ARBA00023125"/>
    </source>
</evidence>
<reference evidence="5" key="2">
    <citation type="submission" date="2017-01" db="EMBL/GenBank/DDBJ databases">
        <authorList>
            <person name="Timinskas A."/>
        </authorList>
    </citation>
    <scope>NUCLEOTIDE SEQUENCE</scope>
    <source>
        <strain evidence="5">GV37</strain>
    </source>
</reference>
<dbReference type="Pfam" id="PF00356">
    <property type="entry name" value="LacI"/>
    <property type="match status" value="1"/>
</dbReference>
<feature type="domain" description="HTH lacI-type" evidence="4">
    <location>
        <begin position="9"/>
        <end position="63"/>
    </location>
</feature>
<keyword evidence="1" id="KW-0805">Transcription regulation</keyword>
<evidence type="ECO:0000259" key="4">
    <source>
        <dbReference type="PROSITE" id="PS50932"/>
    </source>
</evidence>
<dbReference type="PROSITE" id="PS00356">
    <property type="entry name" value="HTH_LACI_1"/>
    <property type="match status" value="1"/>
</dbReference>
<dbReference type="InterPro" id="IPR046335">
    <property type="entry name" value="LacI/GalR-like_sensor"/>
</dbReference>
<dbReference type="AlphaFoldDB" id="A0A9X7FF74"/>
<protein>
    <submittedName>
        <fullName evidence="6">LacI family transcriptional regulator</fullName>
    </submittedName>
</protein>
<dbReference type="InterPro" id="IPR010982">
    <property type="entry name" value="Lambda_DNA-bd_dom_sf"/>
</dbReference>
<dbReference type="PROSITE" id="PS50932">
    <property type="entry name" value="HTH_LACI_2"/>
    <property type="match status" value="1"/>
</dbReference>
<dbReference type="Gene3D" id="1.10.260.40">
    <property type="entry name" value="lambda repressor-like DNA-binding domains"/>
    <property type="match status" value="1"/>
</dbReference>
<dbReference type="GeneID" id="95681499"/>
<dbReference type="PANTHER" id="PTHR30146:SF153">
    <property type="entry name" value="LACTOSE OPERON REPRESSOR"/>
    <property type="match status" value="1"/>
</dbReference>
<evidence type="ECO:0000313" key="8">
    <source>
        <dbReference type="Proteomes" id="UP000235293"/>
    </source>
</evidence>
<dbReference type="Pfam" id="PF13377">
    <property type="entry name" value="Peripla_BP_3"/>
    <property type="match status" value="1"/>
</dbReference>
<dbReference type="CDD" id="cd01392">
    <property type="entry name" value="HTH_LacI"/>
    <property type="match status" value="1"/>
</dbReference>
<dbReference type="GO" id="GO:0003700">
    <property type="term" value="F:DNA-binding transcription factor activity"/>
    <property type="evidence" value="ECO:0007669"/>
    <property type="project" value="TreeGrafter"/>
</dbReference>
<keyword evidence="7" id="KW-1185">Reference proteome</keyword>
<evidence type="ECO:0000313" key="5">
    <source>
        <dbReference type="EMBL" id="APW18384.1"/>
    </source>
</evidence>
<organism evidence="6 8">
    <name type="scientific">Gardnerella swidsinskii</name>
    <dbReference type="NCBI Taxonomy" id="2792979"/>
    <lineage>
        <taxon>Bacteria</taxon>
        <taxon>Bacillati</taxon>
        <taxon>Actinomycetota</taxon>
        <taxon>Actinomycetes</taxon>
        <taxon>Bifidobacteriales</taxon>
        <taxon>Bifidobacteriaceae</taxon>
        <taxon>Gardnerella</taxon>
    </lineage>
</organism>
<dbReference type="SMART" id="SM00354">
    <property type="entry name" value="HTH_LACI"/>
    <property type="match status" value="1"/>
</dbReference>
<name>A0A9X7FF74_9BIFI</name>
<reference evidence="6 8" key="3">
    <citation type="submission" date="2017-09" db="EMBL/GenBank/DDBJ databases">
        <title>Bacterial strain isolated from the female urinary microbiota.</title>
        <authorList>
            <person name="Thomas-White K."/>
            <person name="Kumar N."/>
            <person name="Forster S."/>
            <person name="Putonti C."/>
            <person name="Lawley T."/>
            <person name="Wolfe A.J."/>
        </authorList>
    </citation>
    <scope>NUCLEOTIDE SEQUENCE [LARGE SCALE GENOMIC DNA]</scope>
    <source>
        <strain evidence="6 8">UMB0411</strain>
    </source>
</reference>
<dbReference type="RefSeq" id="WP_012913876.1">
    <property type="nucleotide sequence ID" value="NZ_CP019058.1"/>
</dbReference>
<dbReference type="GO" id="GO:0000976">
    <property type="term" value="F:transcription cis-regulatory region binding"/>
    <property type="evidence" value="ECO:0007669"/>
    <property type="project" value="TreeGrafter"/>
</dbReference>
<keyword evidence="3" id="KW-0804">Transcription</keyword>
<evidence type="ECO:0000313" key="6">
    <source>
        <dbReference type="EMBL" id="PMC55091.1"/>
    </source>
</evidence>
<dbReference type="Gene3D" id="3.40.50.2300">
    <property type="match status" value="2"/>
</dbReference>
<dbReference type="SUPFAM" id="SSF47413">
    <property type="entry name" value="lambda repressor-like DNA-binding domains"/>
    <property type="match status" value="1"/>
</dbReference>
<dbReference type="EMBL" id="CP019058">
    <property type="protein sequence ID" value="APW18384.1"/>
    <property type="molecule type" value="Genomic_DNA"/>
</dbReference>
<dbReference type="Proteomes" id="UP000235293">
    <property type="component" value="Unassembled WGS sequence"/>
</dbReference>
<dbReference type="Proteomes" id="UP000186260">
    <property type="component" value="Chromosome"/>
</dbReference>
<dbReference type="InterPro" id="IPR028082">
    <property type="entry name" value="Peripla_BP_I"/>
</dbReference>
<dbReference type="SUPFAM" id="SSF53822">
    <property type="entry name" value="Periplasmic binding protein-like I"/>
    <property type="match status" value="1"/>
</dbReference>
<reference evidence="7" key="1">
    <citation type="submission" date="2017-01" db="EMBL/GenBank/DDBJ databases">
        <title>Gardnerella vaginalis bacteremia associated with severe acute encephalopathy in a young female patient: Case Report and characterization of the isolate.</title>
        <authorList>
            <person name="Tankovic J."/>
            <person name="Timinskas A."/>
            <person name="Zilnyte M."/>
            <person name="Janulaitiene M."/>
            <person name="Zvirbliene A."/>
            <person name="Pleckaityte M."/>
        </authorList>
    </citation>
    <scope>NUCLEOTIDE SEQUENCE [LARGE SCALE GENOMIC DNA]</scope>
    <source>
        <strain evidence="7">GV37</strain>
    </source>
</reference>
<sequence>MAENEAKRVSMIDVAHAAGVSHQTVSRVINNSPDVSANTRIKVLRVIEQLGYYPSNSARALATKRSRTLGLIVGAENRTSRNIIAPIEAQAKSRGLFLSISMVNETLCEQSDIQDLCESFEEQNVDGLIIDAPTDAIFTSLCRTRILKPCVCVTATHGAISAHEGMNMLRSHSNVEYSMIGINQSRAMNDIVSLIAHYGHRNAIYIAGPSQWRGAATRLIAWRSLSTAQGIHSHIVQCTSWKSSESYARMNHMIEKFGIDGIALPTVIVASSDEQAVGVVRSLYEHGLKIPSDISVVGFGDIPAISDFFPPLTTVSLDMQQLGSLAVREALRLMNHGPEPAFPDMSHGVGQIPASLKLRSSIGAVLR</sequence>
<proteinExistence type="predicted"/>
<evidence type="ECO:0000256" key="3">
    <source>
        <dbReference type="ARBA" id="ARBA00023163"/>
    </source>
</evidence>
<evidence type="ECO:0000313" key="7">
    <source>
        <dbReference type="Proteomes" id="UP000186260"/>
    </source>
</evidence>
<evidence type="ECO:0000256" key="1">
    <source>
        <dbReference type="ARBA" id="ARBA00023015"/>
    </source>
</evidence>
<keyword evidence="2" id="KW-0238">DNA-binding</keyword>
<dbReference type="InterPro" id="IPR000843">
    <property type="entry name" value="HTH_LacI"/>
</dbReference>
<dbReference type="EMBL" id="PNGY01000001">
    <property type="protein sequence ID" value="PMC55091.1"/>
    <property type="molecule type" value="Genomic_DNA"/>
</dbReference>
<dbReference type="PANTHER" id="PTHR30146">
    <property type="entry name" value="LACI-RELATED TRANSCRIPTIONAL REPRESSOR"/>
    <property type="match status" value="1"/>
</dbReference>
<gene>
    <name evidence="5" type="ORF">BVL65_01935</name>
    <name evidence="6" type="ORF">CJ213_03010</name>
</gene>
<accession>A0A9X7FF74</accession>